<evidence type="ECO:0000256" key="6">
    <source>
        <dbReference type="ARBA" id="ARBA00022840"/>
    </source>
</evidence>
<dbReference type="EMBL" id="CACVBM020001762">
    <property type="protein sequence ID" value="CAA7059291.1"/>
    <property type="molecule type" value="Genomic_DNA"/>
</dbReference>
<evidence type="ECO:0000256" key="2">
    <source>
        <dbReference type="ARBA" id="ARBA00022527"/>
    </source>
</evidence>
<dbReference type="GO" id="GO:0004185">
    <property type="term" value="F:serine-type carboxypeptidase activity"/>
    <property type="evidence" value="ECO:0007669"/>
    <property type="project" value="InterPro"/>
</dbReference>
<dbReference type="GO" id="GO:0007165">
    <property type="term" value="P:signal transduction"/>
    <property type="evidence" value="ECO:0007669"/>
    <property type="project" value="TreeGrafter"/>
</dbReference>
<dbReference type="Gene3D" id="3.40.50.11320">
    <property type="match status" value="1"/>
</dbReference>
<dbReference type="SUPFAM" id="SSF53474">
    <property type="entry name" value="alpha/beta-Hydrolases"/>
    <property type="match status" value="1"/>
</dbReference>
<keyword evidence="3" id="KW-0808">Transferase</keyword>
<dbReference type="GO" id="GO:0006508">
    <property type="term" value="P:proteolysis"/>
    <property type="evidence" value="ECO:0007669"/>
    <property type="project" value="InterPro"/>
</dbReference>
<dbReference type="PANTHER" id="PTHR43895">
    <property type="entry name" value="CALCIUM/CALMODULIN-DEPENDENT PROTEIN KINASE KINASE-RELATED"/>
    <property type="match status" value="1"/>
</dbReference>
<dbReference type="SUPFAM" id="SSF56112">
    <property type="entry name" value="Protein kinase-like (PK-like)"/>
    <property type="match status" value="1"/>
</dbReference>
<evidence type="ECO:0000256" key="5">
    <source>
        <dbReference type="ARBA" id="ARBA00022777"/>
    </source>
</evidence>
<keyword evidence="8" id="KW-1185">Reference proteome</keyword>
<keyword evidence="2" id="KW-0723">Serine/threonine-protein kinase</keyword>
<dbReference type="GO" id="GO:0005524">
    <property type="term" value="F:ATP binding"/>
    <property type="evidence" value="ECO:0007669"/>
    <property type="project" value="UniProtKB-KW"/>
</dbReference>
<reference evidence="7" key="1">
    <citation type="submission" date="2020-01" db="EMBL/GenBank/DDBJ databases">
        <authorList>
            <person name="Mishra B."/>
        </authorList>
    </citation>
    <scope>NUCLEOTIDE SEQUENCE [LARGE SCALE GENOMIC DNA]</scope>
</reference>
<dbReference type="GO" id="GO:0004674">
    <property type="term" value="F:protein serine/threonine kinase activity"/>
    <property type="evidence" value="ECO:0007669"/>
    <property type="project" value="UniProtKB-KW"/>
</dbReference>
<comment type="similarity">
    <text evidence="1">Belongs to the peptidase S10 family.</text>
</comment>
<dbReference type="Proteomes" id="UP000467841">
    <property type="component" value="Unassembled WGS sequence"/>
</dbReference>
<evidence type="ECO:0000256" key="4">
    <source>
        <dbReference type="ARBA" id="ARBA00022741"/>
    </source>
</evidence>
<comment type="caution">
    <text evidence="7">The sequence shown here is derived from an EMBL/GenBank/DDBJ whole genome shotgun (WGS) entry which is preliminary data.</text>
</comment>
<organism evidence="7 8">
    <name type="scientific">Microthlaspi erraticum</name>
    <dbReference type="NCBI Taxonomy" id="1685480"/>
    <lineage>
        <taxon>Eukaryota</taxon>
        <taxon>Viridiplantae</taxon>
        <taxon>Streptophyta</taxon>
        <taxon>Embryophyta</taxon>
        <taxon>Tracheophyta</taxon>
        <taxon>Spermatophyta</taxon>
        <taxon>Magnoliopsida</taxon>
        <taxon>eudicotyledons</taxon>
        <taxon>Gunneridae</taxon>
        <taxon>Pentapetalae</taxon>
        <taxon>rosids</taxon>
        <taxon>malvids</taxon>
        <taxon>Brassicales</taxon>
        <taxon>Brassicaceae</taxon>
        <taxon>Coluteocarpeae</taxon>
        <taxon>Microthlaspi</taxon>
    </lineage>
</organism>
<evidence type="ECO:0008006" key="9">
    <source>
        <dbReference type="Google" id="ProtNLM"/>
    </source>
</evidence>
<dbReference type="InterPro" id="IPR011009">
    <property type="entry name" value="Kinase-like_dom_sf"/>
</dbReference>
<name>A0A6D2L4K5_9BRAS</name>
<dbReference type="AlphaFoldDB" id="A0A6D2L4K5"/>
<dbReference type="PANTHER" id="PTHR43895:SF114">
    <property type="entry name" value="NON-SPECIFIC SERINE_THREONINE PROTEIN KINASE"/>
    <property type="match status" value="1"/>
</dbReference>
<keyword evidence="6" id="KW-0067">ATP-binding</keyword>
<keyword evidence="5" id="KW-0418">Kinase</keyword>
<sequence>MQIPFISPRAWIKSLKYSVTVKWRPWTIQDKVPGYITSYVNKMTFATVKGSGHTLGYKPEESSILFKRNGYGTFTKVKFAENTASGESVAMKTVDRSSIIKRKVVDQVRNGRSEAEPRKYLEKLIDGVHYCHGNGVYHSALKVIPCLAENQQTF</sequence>
<dbReference type="InterPro" id="IPR001563">
    <property type="entry name" value="Peptidase_S10"/>
</dbReference>
<evidence type="ECO:0000313" key="8">
    <source>
        <dbReference type="Proteomes" id="UP000467841"/>
    </source>
</evidence>
<gene>
    <name evidence="7" type="ORF">MERR_LOCUS46527</name>
</gene>
<evidence type="ECO:0000256" key="3">
    <source>
        <dbReference type="ARBA" id="ARBA00022679"/>
    </source>
</evidence>
<dbReference type="Gene3D" id="3.30.200.20">
    <property type="entry name" value="Phosphorylase Kinase, domain 1"/>
    <property type="match status" value="1"/>
</dbReference>
<evidence type="ECO:0000256" key="1">
    <source>
        <dbReference type="ARBA" id="ARBA00009431"/>
    </source>
</evidence>
<dbReference type="Pfam" id="PF00450">
    <property type="entry name" value="Peptidase_S10"/>
    <property type="match status" value="1"/>
</dbReference>
<evidence type="ECO:0000313" key="7">
    <source>
        <dbReference type="EMBL" id="CAA7059291.1"/>
    </source>
</evidence>
<dbReference type="OrthoDB" id="1595149at2759"/>
<accession>A0A6D2L4K5</accession>
<proteinExistence type="inferred from homology"/>
<keyword evidence="4" id="KW-0547">Nucleotide-binding</keyword>
<dbReference type="InterPro" id="IPR029058">
    <property type="entry name" value="AB_hydrolase_fold"/>
</dbReference>
<protein>
    <recommendedName>
        <fullName evidence="9">Protein kinase domain-containing protein</fullName>
    </recommendedName>
</protein>